<dbReference type="InterPro" id="IPR000634">
    <property type="entry name" value="Ser/Thr_deHydtase_PyrdxlP-BS"/>
</dbReference>
<dbReference type="GO" id="GO:0006565">
    <property type="term" value="P:L-serine catabolic process"/>
    <property type="evidence" value="ECO:0007669"/>
    <property type="project" value="TreeGrafter"/>
</dbReference>
<name>A0A1Q2CQU3_9ACTN</name>
<evidence type="ECO:0000256" key="1">
    <source>
        <dbReference type="ARBA" id="ARBA00001933"/>
    </source>
</evidence>
<dbReference type="PROSITE" id="PS00165">
    <property type="entry name" value="DEHYDRATASE_SER_THR"/>
    <property type="match status" value="1"/>
</dbReference>
<feature type="domain" description="Tryptophan synthase beta chain-like PALP" evidence="4">
    <location>
        <begin position="33"/>
        <end position="322"/>
    </location>
</feature>
<dbReference type="PANTHER" id="PTHR48078">
    <property type="entry name" value="THREONINE DEHYDRATASE, MITOCHONDRIAL-RELATED"/>
    <property type="match status" value="1"/>
</dbReference>
<evidence type="ECO:0000256" key="2">
    <source>
        <dbReference type="ARBA" id="ARBA00022898"/>
    </source>
</evidence>
<dbReference type="InterPro" id="IPR001926">
    <property type="entry name" value="TrpB-like_PALP"/>
</dbReference>
<dbReference type="Proteomes" id="UP000188145">
    <property type="component" value="Chromosome"/>
</dbReference>
<dbReference type="Pfam" id="PF00291">
    <property type="entry name" value="PALP"/>
    <property type="match status" value="1"/>
</dbReference>
<proteinExistence type="predicted"/>
<accession>A0A1Q2CQU3</accession>
<dbReference type="STRING" id="1332264.BW730_13895"/>
<dbReference type="GO" id="GO:0009097">
    <property type="term" value="P:isoleucine biosynthetic process"/>
    <property type="evidence" value="ECO:0007669"/>
    <property type="project" value="TreeGrafter"/>
</dbReference>
<dbReference type="SUPFAM" id="SSF53686">
    <property type="entry name" value="Tryptophan synthase beta subunit-like PLP-dependent enzymes"/>
    <property type="match status" value="1"/>
</dbReference>
<protein>
    <recommendedName>
        <fullName evidence="4">Tryptophan synthase beta chain-like PALP domain-containing protein</fullName>
    </recommendedName>
</protein>
<dbReference type="PANTHER" id="PTHR48078:SF6">
    <property type="entry name" value="L-THREONINE DEHYDRATASE CATABOLIC TDCB"/>
    <property type="match status" value="1"/>
</dbReference>
<keyword evidence="2" id="KW-0663">Pyridoxal phosphate</keyword>
<dbReference type="AlphaFoldDB" id="A0A1Q2CQU3"/>
<dbReference type="GO" id="GO:0003941">
    <property type="term" value="F:L-serine ammonia-lyase activity"/>
    <property type="evidence" value="ECO:0007669"/>
    <property type="project" value="TreeGrafter"/>
</dbReference>
<evidence type="ECO:0000256" key="3">
    <source>
        <dbReference type="ARBA" id="ARBA00023239"/>
    </source>
</evidence>
<evidence type="ECO:0000313" key="5">
    <source>
        <dbReference type="EMBL" id="AQP48435.1"/>
    </source>
</evidence>
<dbReference type="GO" id="GO:0030170">
    <property type="term" value="F:pyridoxal phosphate binding"/>
    <property type="evidence" value="ECO:0007669"/>
    <property type="project" value="InterPro"/>
</dbReference>
<dbReference type="GO" id="GO:0006567">
    <property type="term" value="P:L-threonine catabolic process"/>
    <property type="evidence" value="ECO:0007669"/>
    <property type="project" value="TreeGrafter"/>
</dbReference>
<comment type="cofactor">
    <cofactor evidence="1">
        <name>pyridoxal 5'-phosphate</name>
        <dbReference type="ChEBI" id="CHEBI:597326"/>
    </cofactor>
</comment>
<gene>
    <name evidence="5" type="ORF">BW730_13895</name>
</gene>
<dbReference type="InterPro" id="IPR036052">
    <property type="entry name" value="TrpB-like_PALP_sf"/>
</dbReference>
<reference evidence="6" key="1">
    <citation type="submission" date="2017-02" db="EMBL/GenBank/DDBJ databases">
        <title>Tessaracoccus aquaemaris sp. nov., isolated from the intestine of a Korean rockfish, Sebastes schlegelii, in a marine aquaculture pond.</title>
        <authorList>
            <person name="Tak E.J."/>
            <person name="Bae J.-W."/>
        </authorList>
    </citation>
    <scope>NUCLEOTIDE SEQUENCE [LARGE SCALE GENOMIC DNA]</scope>
    <source>
        <strain evidence="6">NSG39</strain>
    </source>
</reference>
<organism evidence="5 6">
    <name type="scientific">Tessaracoccus aquimaris</name>
    <dbReference type="NCBI Taxonomy" id="1332264"/>
    <lineage>
        <taxon>Bacteria</taxon>
        <taxon>Bacillati</taxon>
        <taxon>Actinomycetota</taxon>
        <taxon>Actinomycetes</taxon>
        <taxon>Propionibacteriales</taxon>
        <taxon>Propionibacteriaceae</taxon>
        <taxon>Tessaracoccus</taxon>
    </lineage>
</organism>
<dbReference type="GO" id="GO:0004794">
    <property type="term" value="F:threonine deaminase activity"/>
    <property type="evidence" value="ECO:0007669"/>
    <property type="project" value="TreeGrafter"/>
</dbReference>
<sequence>MLDLAPLTAAPSPERASGIWRHAAMLPATTTRITLGEGNTPSVEWGGAPRLWLKLESMNPTLSFKDRGMALAVSAAVDAGAESLVVASTGNAAASAAAYAAAAGLGCRIIVGDSPGAAEKVRAAARFGARVARVDGDYSDAYRRAEQAEGPGVVNVTTTYQNPITAEAYRGIAAELVADLGHTPDRVVVPVGAGPLLRGIAQGFADLVAVGAARRVPAMIAVQSAAVAPLAAAWAAGDTPEQWEGALGAGGRWSTTRAGAIADALRGYERQGLITLAAVAATRGRVVTVTDEQIAAAEAALFSAGIWVEPSAAAALSAASRFASTKVSTVAVLTGHGAKAA</sequence>
<dbReference type="Gene3D" id="3.40.50.1100">
    <property type="match status" value="2"/>
</dbReference>
<dbReference type="KEGG" id="tes:BW730_13895"/>
<dbReference type="InterPro" id="IPR050147">
    <property type="entry name" value="Ser/Thr_Dehydratase"/>
</dbReference>
<keyword evidence="3" id="KW-0456">Lyase</keyword>
<evidence type="ECO:0000313" key="6">
    <source>
        <dbReference type="Proteomes" id="UP000188145"/>
    </source>
</evidence>
<evidence type="ECO:0000259" key="4">
    <source>
        <dbReference type="Pfam" id="PF00291"/>
    </source>
</evidence>
<keyword evidence="6" id="KW-1185">Reference proteome</keyword>
<dbReference type="EMBL" id="CP019606">
    <property type="protein sequence ID" value="AQP48435.1"/>
    <property type="molecule type" value="Genomic_DNA"/>
</dbReference>